<evidence type="ECO:0000256" key="2">
    <source>
        <dbReference type="ARBA" id="ARBA00023211"/>
    </source>
</evidence>
<proteinExistence type="predicted"/>
<keyword evidence="2" id="KW-0464">Manganese</keyword>
<dbReference type="GO" id="GO:0019324">
    <property type="term" value="P:L-lyxose metabolic process"/>
    <property type="evidence" value="ECO:0007669"/>
    <property type="project" value="TreeGrafter"/>
</dbReference>
<keyword evidence="1" id="KW-0479">Metal-binding</keyword>
<dbReference type="InterPro" id="IPR050337">
    <property type="entry name" value="L-rhamnose_isomerase"/>
</dbReference>
<dbReference type="RefSeq" id="WP_067872123.1">
    <property type="nucleotide sequence ID" value="NZ_CP013979.1"/>
</dbReference>
<dbReference type="OrthoDB" id="5174871at2"/>
<evidence type="ECO:0000313" key="5">
    <source>
        <dbReference type="Proteomes" id="UP000078437"/>
    </source>
</evidence>
<dbReference type="GO" id="GO:0046872">
    <property type="term" value="F:metal ion binding"/>
    <property type="evidence" value="ECO:0007669"/>
    <property type="project" value="UniProtKB-KW"/>
</dbReference>
<dbReference type="InterPro" id="IPR036237">
    <property type="entry name" value="Xyl_isomerase-like_sf"/>
</dbReference>
<name>A0A191WBF8_9MICO</name>
<organism evidence="4 5">
    <name type="scientific">Agromyces aureus</name>
    <dbReference type="NCBI Taxonomy" id="453304"/>
    <lineage>
        <taxon>Bacteria</taxon>
        <taxon>Bacillati</taxon>
        <taxon>Actinomycetota</taxon>
        <taxon>Actinomycetes</taxon>
        <taxon>Micrococcales</taxon>
        <taxon>Microbacteriaceae</taxon>
        <taxon>Agromyces</taxon>
    </lineage>
</organism>
<protein>
    <submittedName>
        <fullName evidence="4">Rhamnose isomerase</fullName>
    </submittedName>
</protein>
<reference evidence="5" key="2">
    <citation type="submission" date="2016-01" db="EMBL/GenBank/DDBJ databases">
        <title>Complete genome sequence of Agromyces aureus AR33T and comparison with related organisms.</title>
        <authorList>
            <person name="Corretto E."/>
            <person name="Antonielli L."/>
            <person name="Sessitsch A."/>
            <person name="Brader G."/>
        </authorList>
    </citation>
    <scope>NUCLEOTIDE SEQUENCE [LARGE SCALE GENOMIC DNA]</scope>
    <source>
        <strain evidence="5">AR33</strain>
    </source>
</reference>
<gene>
    <name evidence="4" type="ORF">ATC03_01185</name>
</gene>
<dbReference type="PANTHER" id="PTHR30268">
    <property type="entry name" value="L-RHAMNOSE ISOMERASE"/>
    <property type="match status" value="1"/>
</dbReference>
<evidence type="ECO:0000313" key="4">
    <source>
        <dbReference type="EMBL" id="ANJ25591.1"/>
    </source>
</evidence>
<evidence type="ECO:0000256" key="3">
    <source>
        <dbReference type="ARBA" id="ARBA00023235"/>
    </source>
</evidence>
<accession>A0A191WBF8</accession>
<keyword evidence="5" id="KW-1185">Reference proteome</keyword>
<reference evidence="4 5" key="1">
    <citation type="journal article" date="2016" name="Int. J. Syst. Evol. Microbiol.">
        <title>Agromyces aureus sp. nov., isolated from the rhizosphere of Salix caprea L. grown in a heavy-metal-contaminated soil.</title>
        <authorList>
            <person name="Corretto E."/>
            <person name="Antonielli L."/>
            <person name="Sessitsch A."/>
            <person name="Compant S."/>
            <person name="Gorfer M."/>
            <person name="Kuffner M."/>
            <person name="Brader G."/>
        </authorList>
    </citation>
    <scope>NUCLEOTIDE SEQUENCE [LARGE SCALE GENOMIC DNA]</scope>
    <source>
        <strain evidence="4 5">AR33</strain>
    </source>
</reference>
<dbReference type="InterPro" id="IPR013457">
    <property type="entry name" value="Rhamnose_iso-rel"/>
</dbReference>
<dbReference type="KEGG" id="agy:ATC03_01185"/>
<dbReference type="NCBIfam" id="TIGR02635">
    <property type="entry name" value="RhaI_grampos"/>
    <property type="match status" value="1"/>
</dbReference>
<dbReference type="EMBL" id="CP013979">
    <property type="protein sequence ID" value="ANJ25591.1"/>
    <property type="molecule type" value="Genomic_DNA"/>
</dbReference>
<dbReference type="GO" id="GO:0019301">
    <property type="term" value="P:rhamnose catabolic process"/>
    <property type="evidence" value="ECO:0007669"/>
    <property type="project" value="TreeGrafter"/>
</dbReference>
<dbReference type="AlphaFoldDB" id="A0A191WBF8"/>
<keyword evidence="3 4" id="KW-0413">Isomerase</keyword>
<dbReference type="GO" id="GO:0008740">
    <property type="term" value="F:L-rhamnose isomerase activity"/>
    <property type="evidence" value="ECO:0007669"/>
    <property type="project" value="TreeGrafter"/>
</dbReference>
<sequence length="388" mass="42888">MSIFSADQLAQLEQQAIELPSWAFGNSGTRFKVFATAGTPRDPYEKIADAAQVQKFTALAPTVALHIPWDKVDSYDDLREHAEGLGVQLGTINSNTFQDDDYKFGALTHEDAGVRRKAIDHHLECIDIMHATGSRDLKIWLAEGSNYPGQADLRGRQDRLHSSLAEIYARLGDEQRLVLEYKFFEPAFYHTDVPDWGTSYAQVAALGDKAMVCLDTGHHAPGTNIEFIVMQLLRLGKLGSFDFNSRFYADDDLIVGAADPFQLFRIIYEVIRGGGLNNPDVAFMLDQCHNVEDKVPGQIRSVLNVQEMTARALLVDAEALAAAQRSGDVLEANRVFMDAFYTDVRPALAEWRESRGLPADPMKAFAESSYLAQIAADRVGGVQAGWGA</sequence>
<dbReference type="STRING" id="453304.ATC03_01185"/>
<dbReference type="Proteomes" id="UP000078437">
    <property type="component" value="Chromosome"/>
</dbReference>
<dbReference type="Gene3D" id="3.20.20.150">
    <property type="entry name" value="Divalent-metal-dependent TIM barrel enzymes"/>
    <property type="match status" value="1"/>
</dbReference>
<dbReference type="PANTHER" id="PTHR30268:SF0">
    <property type="entry name" value="L-RHAMNOSE ISOMERASE"/>
    <property type="match status" value="1"/>
</dbReference>
<dbReference type="SUPFAM" id="SSF51658">
    <property type="entry name" value="Xylose isomerase-like"/>
    <property type="match status" value="1"/>
</dbReference>
<evidence type="ECO:0000256" key="1">
    <source>
        <dbReference type="ARBA" id="ARBA00022723"/>
    </source>
</evidence>